<reference evidence="1 2" key="1">
    <citation type="journal article" date="2009" name="Nature">
        <title>The Sorghum bicolor genome and the diversification of grasses.</title>
        <authorList>
            <person name="Paterson A.H."/>
            <person name="Bowers J.E."/>
            <person name="Bruggmann R."/>
            <person name="Dubchak I."/>
            <person name="Grimwood J."/>
            <person name="Gundlach H."/>
            <person name="Haberer G."/>
            <person name="Hellsten U."/>
            <person name="Mitros T."/>
            <person name="Poliakov A."/>
            <person name="Schmutz J."/>
            <person name="Spannagl M."/>
            <person name="Tang H."/>
            <person name="Wang X."/>
            <person name="Wicker T."/>
            <person name="Bharti A.K."/>
            <person name="Chapman J."/>
            <person name="Feltus F.A."/>
            <person name="Gowik U."/>
            <person name="Grigoriev I.V."/>
            <person name="Lyons E."/>
            <person name="Maher C.A."/>
            <person name="Martis M."/>
            <person name="Narechania A."/>
            <person name="Otillar R.P."/>
            <person name="Penning B.W."/>
            <person name="Salamov A.A."/>
            <person name="Wang Y."/>
            <person name="Zhang L."/>
            <person name="Carpita N.C."/>
            <person name="Freeling M."/>
            <person name="Gingle A.R."/>
            <person name="Hash C.T."/>
            <person name="Keller B."/>
            <person name="Klein P."/>
            <person name="Kresovich S."/>
            <person name="McCann M.C."/>
            <person name="Ming R."/>
            <person name="Peterson D.G."/>
            <person name="Mehboob-ur-Rahman"/>
            <person name="Ware D."/>
            <person name="Westhoff P."/>
            <person name="Mayer K.F."/>
            <person name="Messing J."/>
            <person name="Rokhsar D.S."/>
        </authorList>
    </citation>
    <scope>NUCLEOTIDE SEQUENCE [LARGE SCALE GENOMIC DNA]</scope>
    <source>
        <strain evidence="2">cv. BTx623</strain>
    </source>
</reference>
<keyword evidence="2" id="KW-1185">Reference proteome</keyword>
<reference evidence="2" key="2">
    <citation type="journal article" date="2018" name="Plant J.">
        <title>The Sorghum bicolor reference genome: improved assembly, gene annotations, a transcriptome atlas, and signatures of genome organization.</title>
        <authorList>
            <person name="McCormick R.F."/>
            <person name="Truong S.K."/>
            <person name="Sreedasyam A."/>
            <person name="Jenkins J."/>
            <person name="Shu S."/>
            <person name="Sims D."/>
            <person name="Kennedy M."/>
            <person name="Amirebrahimi M."/>
            <person name="Weers B.D."/>
            <person name="McKinley B."/>
            <person name="Mattison A."/>
            <person name="Morishige D.T."/>
            <person name="Grimwood J."/>
            <person name="Schmutz J."/>
            <person name="Mullet J.E."/>
        </authorList>
    </citation>
    <scope>NUCLEOTIDE SEQUENCE [LARGE SCALE GENOMIC DNA]</scope>
    <source>
        <strain evidence="2">cv. BTx623</strain>
    </source>
</reference>
<gene>
    <name evidence="1" type="ORF">SORBI_3001G370750</name>
</gene>
<dbReference type="Gramene" id="OQU92589">
    <property type="protein sequence ID" value="OQU92589"/>
    <property type="gene ID" value="SORBI_3001G370750"/>
</dbReference>
<dbReference type="STRING" id="4558.A0A1Z5S9R7"/>
<name>A0A1Z5S9R7_SORBI</name>
<evidence type="ECO:0000313" key="2">
    <source>
        <dbReference type="Proteomes" id="UP000000768"/>
    </source>
</evidence>
<dbReference type="InParanoid" id="A0A1Z5S9R7"/>
<dbReference type="EMBL" id="CM000760">
    <property type="protein sequence ID" value="OQU92589.1"/>
    <property type="molecule type" value="Genomic_DNA"/>
</dbReference>
<evidence type="ECO:0000313" key="1">
    <source>
        <dbReference type="EMBL" id="OQU92589.1"/>
    </source>
</evidence>
<sequence length="128" mass="13890">MADGGDGDGEAGVGRASTTMVVANLPGQGILCKELGQNIFLFTFVRGKRRAITEGPWEFGGDLLVLANFDRSKRLKDIEFTHILIWVRVFELPLGMMDSTNEMLLGNQIGRALMVTTEEDGIGVGGFL</sequence>
<accession>A0A1Z5S9R7</accession>
<dbReference type="OMA" id="FTHILIW"/>
<organism evidence="1 2">
    <name type="scientific">Sorghum bicolor</name>
    <name type="common">Sorghum</name>
    <name type="synonym">Sorghum vulgare</name>
    <dbReference type="NCBI Taxonomy" id="4558"/>
    <lineage>
        <taxon>Eukaryota</taxon>
        <taxon>Viridiplantae</taxon>
        <taxon>Streptophyta</taxon>
        <taxon>Embryophyta</taxon>
        <taxon>Tracheophyta</taxon>
        <taxon>Spermatophyta</taxon>
        <taxon>Magnoliopsida</taxon>
        <taxon>Liliopsida</taxon>
        <taxon>Poales</taxon>
        <taxon>Poaceae</taxon>
        <taxon>PACMAD clade</taxon>
        <taxon>Panicoideae</taxon>
        <taxon>Andropogonodae</taxon>
        <taxon>Andropogoneae</taxon>
        <taxon>Sorghinae</taxon>
        <taxon>Sorghum</taxon>
    </lineage>
</organism>
<dbReference type="Proteomes" id="UP000000768">
    <property type="component" value="Chromosome 1"/>
</dbReference>
<proteinExistence type="predicted"/>
<dbReference type="AlphaFoldDB" id="A0A1Z5S9R7"/>
<protein>
    <submittedName>
        <fullName evidence="1">Uncharacterized protein</fullName>
    </submittedName>
</protein>